<accession>A0ABQ1UW99</accession>
<protein>
    <submittedName>
        <fullName evidence="1">Uncharacterized protein</fullName>
    </submittedName>
</protein>
<dbReference type="Proteomes" id="UP000632273">
    <property type="component" value="Unassembled WGS sequence"/>
</dbReference>
<name>A0ABQ1UW99_9BACT</name>
<organism evidence="1 2">
    <name type="scientific">Hymenobacter cavernae</name>
    <dbReference type="NCBI Taxonomy" id="2044852"/>
    <lineage>
        <taxon>Bacteria</taxon>
        <taxon>Pseudomonadati</taxon>
        <taxon>Bacteroidota</taxon>
        <taxon>Cytophagia</taxon>
        <taxon>Cytophagales</taxon>
        <taxon>Hymenobacteraceae</taxon>
        <taxon>Hymenobacter</taxon>
    </lineage>
</organism>
<evidence type="ECO:0000313" key="1">
    <source>
        <dbReference type="EMBL" id="GGF28666.1"/>
    </source>
</evidence>
<keyword evidence="2" id="KW-1185">Reference proteome</keyword>
<dbReference type="EMBL" id="BMHT01000017">
    <property type="protein sequence ID" value="GGF28666.1"/>
    <property type="molecule type" value="Genomic_DNA"/>
</dbReference>
<evidence type="ECO:0000313" key="2">
    <source>
        <dbReference type="Proteomes" id="UP000632273"/>
    </source>
</evidence>
<comment type="caution">
    <text evidence="1">The sequence shown here is derived from an EMBL/GenBank/DDBJ whole genome shotgun (WGS) entry which is preliminary data.</text>
</comment>
<proteinExistence type="predicted"/>
<gene>
    <name evidence="1" type="ORF">GCM10011383_45490</name>
</gene>
<sequence length="81" mass="8947">MDGFLKLTPRYKGQLATRCMTDSYHRKEDSCFHPGRQLATSTGRRNRFGLALVGGRIQVAVPGTVGRWLISPRMVQGGKVG</sequence>
<reference evidence="2" key="1">
    <citation type="journal article" date="2019" name="Int. J. Syst. Evol. Microbiol.">
        <title>The Global Catalogue of Microorganisms (GCM) 10K type strain sequencing project: providing services to taxonomists for standard genome sequencing and annotation.</title>
        <authorList>
            <consortium name="The Broad Institute Genomics Platform"/>
            <consortium name="The Broad Institute Genome Sequencing Center for Infectious Disease"/>
            <person name="Wu L."/>
            <person name="Ma J."/>
        </authorList>
    </citation>
    <scope>NUCLEOTIDE SEQUENCE [LARGE SCALE GENOMIC DNA]</scope>
    <source>
        <strain evidence="2">CGMCC 1.15197</strain>
    </source>
</reference>